<dbReference type="Proteomes" id="UP001380365">
    <property type="component" value="Unassembled WGS sequence"/>
</dbReference>
<dbReference type="EMBL" id="JBBGZA010000001">
    <property type="protein sequence ID" value="MEJ5094071.1"/>
    <property type="molecule type" value="Genomic_DNA"/>
</dbReference>
<dbReference type="RefSeq" id="WP_239555325.1">
    <property type="nucleotide sequence ID" value="NZ_JBBGZA010000001.1"/>
</dbReference>
<keyword evidence="2" id="KW-1185">Reference proteome</keyword>
<reference evidence="1 2" key="1">
    <citation type="submission" date="2023-12" db="EMBL/GenBank/DDBJ databases">
        <title>Gut-associated functions are favored during microbiome assembly across C. elegans life.</title>
        <authorList>
            <person name="Zimmermann J."/>
        </authorList>
    </citation>
    <scope>NUCLEOTIDE SEQUENCE [LARGE SCALE GENOMIC DNA]</scope>
    <source>
        <strain evidence="1 2">JUb134</strain>
    </source>
</reference>
<accession>A0ABU8Q2X0</accession>
<proteinExistence type="predicted"/>
<evidence type="ECO:0000313" key="2">
    <source>
        <dbReference type="Proteomes" id="UP001380365"/>
    </source>
</evidence>
<sequence length="71" mass="7756">MRHGRAMRTISHDVAVRLYHLDDEGGVATTILYGTLAEALARAAAEPEEVQAGLYLQTSNDVVSYLDYCEG</sequence>
<protein>
    <submittedName>
        <fullName evidence="1">Uncharacterized protein</fullName>
    </submittedName>
</protein>
<comment type="caution">
    <text evidence="1">The sequence shown here is derived from an EMBL/GenBank/DDBJ whole genome shotgun (WGS) entry which is preliminary data.</text>
</comment>
<name>A0ABU8Q2X0_9SPHN</name>
<evidence type="ECO:0000313" key="1">
    <source>
        <dbReference type="EMBL" id="MEJ5094071.1"/>
    </source>
</evidence>
<gene>
    <name evidence="1" type="ORF">WH159_05905</name>
</gene>
<organism evidence="1 2">
    <name type="scientific">Sphingomonas molluscorum</name>
    <dbReference type="NCBI Taxonomy" id="418184"/>
    <lineage>
        <taxon>Bacteria</taxon>
        <taxon>Pseudomonadati</taxon>
        <taxon>Pseudomonadota</taxon>
        <taxon>Alphaproteobacteria</taxon>
        <taxon>Sphingomonadales</taxon>
        <taxon>Sphingomonadaceae</taxon>
        <taxon>Sphingomonas</taxon>
    </lineage>
</organism>